<dbReference type="EMBL" id="BGZK01000573">
    <property type="protein sequence ID" value="GBP51078.1"/>
    <property type="molecule type" value="Genomic_DNA"/>
</dbReference>
<reference evidence="1 2" key="1">
    <citation type="journal article" date="2019" name="Commun. Biol.">
        <title>The bagworm genome reveals a unique fibroin gene that provides high tensile strength.</title>
        <authorList>
            <person name="Kono N."/>
            <person name="Nakamura H."/>
            <person name="Ohtoshi R."/>
            <person name="Tomita M."/>
            <person name="Numata K."/>
            <person name="Arakawa K."/>
        </authorList>
    </citation>
    <scope>NUCLEOTIDE SEQUENCE [LARGE SCALE GENOMIC DNA]</scope>
</reference>
<evidence type="ECO:0000313" key="2">
    <source>
        <dbReference type="Proteomes" id="UP000299102"/>
    </source>
</evidence>
<evidence type="ECO:0000313" key="1">
    <source>
        <dbReference type="EMBL" id="GBP51078.1"/>
    </source>
</evidence>
<keyword evidence="2" id="KW-1185">Reference proteome</keyword>
<name>A0A4C1WI47_EUMVA</name>
<comment type="caution">
    <text evidence="1">The sequence shown here is derived from an EMBL/GenBank/DDBJ whole genome shotgun (WGS) entry which is preliminary data.</text>
</comment>
<accession>A0A4C1WI47</accession>
<dbReference type="AlphaFoldDB" id="A0A4C1WI47"/>
<proteinExistence type="predicted"/>
<organism evidence="1 2">
    <name type="scientific">Eumeta variegata</name>
    <name type="common">Bagworm moth</name>
    <name type="synonym">Eumeta japonica</name>
    <dbReference type="NCBI Taxonomy" id="151549"/>
    <lineage>
        <taxon>Eukaryota</taxon>
        <taxon>Metazoa</taxon>
        <taxon>Ecdysozoa</taxon>
        <taxon>Arthropoda</taxon>
        <taxon>Hexapoda</taxon>
        <taxon>Insecta</taxon>
        <taxon>Pterygota</taxon>
        <taxon>Neoptera</taxon>
        <taxon>Endopterygota</taxon>
        <taxon>Lepidoptera</taxon>
        <taxon>Glossata</taxon>
        <taxon>Ditrysia</taxon>
        <taxon>Tineoidea</taxon>
        <taxon>Psychidae</taxon>
        <taxon>Oiketicinae</taxon>
        <taxon>Eumeta</taxon>
    </lineage>
</organism>
<dbReference type="Proteomes" id="UP000299102">
    <property type="component" value="Unassembled WGS sequence"/>
</dbReference>
<gene>
    <name evidence="1" type="ORF">EVAR_87655_1</name>
</gene>
<sequence>MLFIKLYRFSLVEFKGGLRALGGGPGRRASERSEGGDGALIIQQNLRSPLSTKVSAGVRSLTRGGATYLNLRPRRLALRRRYCVGEDASATHWKVICADSYVILRGNRESSEVARVRSQFC</sequence>
<protein>
    <submittedName>
        <fullName evidence="1">Uncharacterized protein</fullName>
    </submittedName>
</protein>